<dbReference type="InterPro" id="IPR054241">
    <property type="entry name" value="DUF6968"/>
</dbReference>
<evidence type="ECO:0000313" key="3">
    <source>
        <dbReference type="Proteomes" id="UP000249254"/>
    </source>
</evidence>
<dbReference type="EMBL" id="QFYQ01000001">
    <property type="protein sequence ID" value="RAK54865.1"/>
    <property type="molecule type" value="Genomic_DNA"/>
</dbReference>
<dbReference type="Pfam" id="PF22302">
    <property type="entry name" value="DUF6968"/>
    <property type="match status" value="2"/>
</dbReference>
<reference evidence="3" key="1">
    <citation type="submission" date="2018-05" db="EMBL/GenBank/DDBJ databases">
        <authorList>
            <person name="Li X."/>
        </authorList>
    </citation>
    <scope>NUCLEOTIDE SEQUENCE [LARGE SCALE GENOMIC DNA]</scope>
    <source>
        <strain evidence="3">LX32</strain>
    </source>
</reference>
<proteinExistence type="predicted"/>
<evidence type="ECO:0000259" key="1">
    <source>
        <dbReference type="Pfam" id="PF22302"/>
    </source>
</evidence>
<protein>
    <recommendedName>
        <fullName evidence="1">DUF6968 domain-containing protein</fullName>
    </recommendedName>
</protein>
<evidence type="ECO:0000313" key="2">
    <source>
        <dbReference type="EMBL" id="RAK54865.1"/>
    </source>
</evidence>
<sequence length="236" mass="25946">MVRLRFAVDERFDLASTRQKVSARVSAPVPLERSTWTCRVRLGPPIDFDRPAYGEGPLQALVLGLNKLGIILYCSDLWRTGRLGWRGQYGGYLGLAAPTLLLDDAPYPFDLGGTDHRAEVEEEASGDAETADLLVEETYFVTEPRSPMQVRLYSPGLGEDGRWRCRVQIDSPIEIDRYVKGDSGLEALWRAICLVSGELYGSPLWQAGKLGHIDEPGGFLGLPSPASLAPLTGHSF</sequence>
<accession>A0A328AKE5</accession>
<feature type="domain" description="DUF6968" evidence="1">
    <location>
        <begin position="14"/>
        <end position="94"/>
    </location>
</feature>
<keyword evidence="3" id="KW-1185">Reference proteome</keyword>
<dbReference type="Proteomes" id="UP000249254">
    <property type="component" value="Unassembled WGS sequence"/>
</dbReference>
<feature type="domain" description="DUF6968" evidence="1">
    <location>
        <begin position="142"/>
        <end position="223"/>
    </location>
</feature>
<dbReference type="AlphaFoldDB" id="A0A328AKE5"/>
<name>A0A328AKE5_9CAUL</name>
<dbReference type="RefSeq" id="WP_111528615.1">
    <property type="nucleotide sequence ID" value="NZ_JBHRSG010000004.1"/>
</dbReference>
<gene>
    <name evidence="2" type="ORF">DJ017_10180</name>
</gene>
<comment type="caution">
    <text evidence="2">The sequence shown here is derived from an EMBL/GenBank/DDBJ whole genome shotgun (WGS) entry which is preliminary data.</text>
</comment>
<organism evidence="2 3">
    <name type="scientific">Phenylobacterium soli</name>
    <dbReference type="NCBI Taxonomy" id="2170551"/>
    <lineage>
        <taxon>Bacteria</taxon>
        <taxon>Pseudomonadati</taxon>
        <taxon>Pseudomonadota</taxon>
        <taxon>Alphaproteobacteria</taxon>
        <taxon>Caulobacterales</taxon>
        <taxon>Caulobacteraceae</taxon>
        <taxon>Phenylobacterium</taxon>
    </lineage>
</organism>